<accession>A0A9C6TTX2</accession>
<dbReference type="KEGG" id="adu:107481416"/>
<dbReference type="InterPro" id="IPR027417">
    <property type="entry name" value="P-loop_NTPase"/>
</dbReference>
<protein>
    <submittedName>
        <fullName evidence="3">Uncharacterized protein LOC107481416</fullName>
    </submittedName>
</protein>
<dbReference type="GeneID" id="107481416"/>
<dbReference type="InterPro" id="IPR049163">
    <property type="entry name" value="Pif1-like_2B_dom"/>
</dbReference>
<dbReference type="PANTHER" id="PTHR23274">
    <property type="entry name" value="DNA HELICASE-RELATED"/>
    <property type="match status" value="1"/>
</dbReference>
<feature type="domain" description="DNA helicase Pif1-like 2B" evidence="1">
    <location>
        <begin position="19"/>
        <end position="67"/>
    </location>
</feature>
<reference evidence="3" key="2">
    <citation type="submission" date="2025-08" db="UniProtKB">
        <authorList>
            <consortium name="RefSeq"/>
        </authorList>
    </citation>
    <scope>IDENTIFICATION</scope>
    <source>
        <tissue evidence="3">Whole plant</tissue>
    </source>
</reference>
<dbReference type="Pfam" id="PF21530">
    <property type="entry name" value="Pif1_2B_dom"/>
    <property type="match status" value="1"/>
</dbReference>
<dbReference type="SUPFAM" id="SSF52540">
    <property type="entry name" value="P-loop containing nucleoside triphosphate hydrolases"/>
    <property type="match status" value="1"/>
</dbReference>
<keyword evidence="2" id="KW-1185">Reference proteome</keyword>
<reference evidence="2" key="1">
    <citation type="journal article" date="2016" name="Nat. Genet.">
        <title>The genome sequences of Arachis duranensis and Arachis ipaensis, the diploid ancestors of cultivated peanut.</title>
        <authorList>
            <person name="Bertioli D.J."/>
            <person name="Cannon S.B."/>
            <person name="Froenicke L."/>
            <person name="Huang G."/>
            <person name="Farmer A.D."/>
            <person name="Cannon E.K."/>
            <person name="Liu X."/>
            <person name="Gao D."/>
            <person name="Clevenger J."/>
            <person name="Dash S."/>
            <person name="Ren L."/>
            <person name="Moretzsohn M.C."/>
            <person name="Shirasawa K."/>
            <person name="Huang W."/>
            <person name="Vidigal B."/>
            <person name="Abernathy B."/>
            <person name="Chu Y."/>
            <person name="Niederhuth C.E."/>
            <person name="Umale P."/>
            <person name="Araujo A.C."/>
            <person name="Kozik A."/>
            <person name="Kim K.D."/>
            <person name="Burow M.D."/>
            <person name="Varshney R.K."/>
            <person name="Wang X."/>
            <person name="Zhang X."/>
            <person name="Barkley N."/>
            <person name="Guimaraes P.M."/>
            <person name="Isobe S."/>
            <person name="Guo B."/>
            <person name="Liao B."/>
            <person name="Stalker H.T."/>
            <person name="Schmitz R.J."/>
            <person name="Scheffler B.E."/>
            <person name="Leal-Bertioli S.C."/>
            <person name="Xun X."/>
            <person name="Jackson S.A."/>
            <person name="Michelmore R."/>
            <person name="Ozias-Akins P."/>
        </authorList>
    </citation>
    <scope>NUCLEOTIDE SEQUENCE [LARGE SCALE GENOMIC DNA]</scope>
    <source>
        <strain evidence="2">cv. V14167</strain>
    </source>
</reference>
<dbReference type="GO" id="GO:0006260">
    <property type="term" value="P:DNA replication"/>
    <property type="evidence" value="ECO:0007669"/>
    <property type="project" value="TreeGrafter"/>
</dbReference>
<dbReference type="CDD" id="cd18809">
    <property type="entry name" value="SF1_C_RecD"/>
    <property type="match status" value="1"/>
</dbReference>
<evidence type="ECO:0000313" key="3">
    <source>
        <dbReference type="RefSeq" id="XP_052114494.1"/>
    </source>
</evidence>
<dbReference type="RefSeq" id="XP_052114494.1">
    <property type="nucleotide sequence ID" value="XM_052258534.1"/>
</dbReference>
<gene>
    <name evidence="3" type="primary">LOC107481416</name>
</gene>
<dbReference type="GO" id="GO:0005657">
    <property type="term" value="C:replication fork"/>
    <property type="evidence" value="ECO:0007669"/>
    <property type="project" value="TreeGrafter"/>
</dbReference>
<proteinExistence type="predicted"/>
<organism evidence="2 3">
    <name type="scientific">Arachis duranensis</name>
    <name type="common">Wild peanut</name>
    <dbReference type="NCBI Taxonomy" id="130453"/>
    <lineage>
        <taxon>Eukaryota</taxon>
        <taxon>Viridiplantae</taxon>
        <taxon>Streptophyta</taxon>
        <taxon>Embryophyta</taxon>
        <taxon>Tracheophyta</taxon>
        <taxon>Spermatophyta</taxon>
        <taxon>Magnoliopsida</taxon>
        <taxon>eudicotyledons</taxon>
        <taxon>Gunneridae</taxon>
        <taxon>Pentapetalae</taxon>
        <taxon>rosids</taxon>
        <taxon>fabids</taxon>
        <taxon>Fabales</taxon>
        <taxon>Fabaceae</taxon>
        <taxon>Papilionoideae</taxon>
        <taxon>50 kb inversion clade</taxon>
        <taxon>dalbergioids sensu lato</taxon>
        <taxon>Dalbergieae</taxon>
        <taxon>Pterocarpus clade</taxon>
        <taxon>Arachis</taxon>
    </lineage>
</organism>
<sequence length="165" mass="18459">MACKSETQTDVAATVHTPEFLNGLKSSGLPNHEIKLKVGIPIMLLRNIDHSSGLCNGRGTRLIITQLGKRVIEAKVITSSNAGQKVFIPRMNLSPSDHRIPIKFNRRQFPIMVFYAMTINKSQGQSLSNVSLLLRKPVFSYGQLYTALFRITTRQGFKILIFNEA</sequence>
<dbReference type="Proteomes" id="UP000515211">
    <property type="component" value="Chromosome 3"/>
</dbReference>
<evidence type="ECO:0000313" key="2">
    <source>
        <dbReference type="Proteomes" id="UP000515211"/>
    </source>
</evidence>
<dbReference type="AlphaFoldDB" id="A0A9C6TTX2"/>
<dbReference type="PANTHER" id="PTHR23274:SF48">
    <property type="entry name" value="ATP-DEPENDENT DNA HELICASE"/>
    <property type="match status" value="1"/>
</dbReference>
<evidence type="ECO:0000259" key="1">
    <source>
        <dbReference type="Pfam" id="PF21530"/>
    </source>
</evidence>
<name>A0A9C6TTX2_ARADU</name>